<feature type="compositionally biased region" description="Basic and acidic residues" evidence="1">
    <location>
        <begin position="98"/>
        <end position="114"/>
    </location>
</feature>
<organism evidence="2 3">
    <name type="scientific">Baudoinia panamericana (strain UAMH 10762)</name>
    <name type="common">Angels' share fungus</name>
    <name type="synonym">Baudoinia compniacensis (strain UAMH 10762)</name>
    <dbReference type="NCBI Taxonomy" id="717646"/>
    <lineage>
        <taxon>Eukaryota</taxon>
        <taxon>Fungi</taxon>
        <taxon>Dikarya</taxon>
        <taxon>Ascomycota</taxon>
        <taxon>Pezizomycotina</taxon>
        <taxon>Dothideomycetes</taxon>
        <taxon>Dothideomycetidae</taxon>
        <taxon>Mycosphaerellales</taxon>
        <taxon>Teratosphaeriaceae</taxon>
        <taxon>Baudoinia</taxon>
    </lineage>
</organism>
<name>M2NPZ0_BAUPA</name>
<dbReference type="EMBL" id="KB445550">
    <property type="protein sequence ID" value="EMD01056.1"/>
    <property type="molecule type" value="Genomic_DNA"/>
</dbReference>
<protein>
    <submittedName>
        <fullName evidence="2">Uncharacterized protein</fullName>
    </submittedName>
</protein>
<dbReference type="GeneID" id="19109596"/>
<dbReference type="AlphaFoldDB" id="M2NPZ0"/>
<dbReference type="HOGENOM" id="CLU_1948437_0_0_1"/>
<accession>M2NPZ0</accession>
<dbReference type="RefSeq" id="XP_007672240.1">
    <property type="nucleotide sequence ID" value="XM_007674050.1"/>
</dbReference>
<evidence type="ECO:0000313" key="2">
    <source>
        <dbReference type="EMBL" id="EMD01056.1"/>
    </source>
</evidence>
<feature type="region of interest" description="Disordered" evidence="1">
    <location>
        <begin position="1"/>
        <end position="22"/>
    </location>
</feature>
<dbReference type="Proteomes" id="UP000011761">
    <property type="component" value="Unassembled WGS sequence"/>
</dbReference>
<proteinExistence type="predicted"/>
<dbReference type="KEGG" id="bcom:BAUCODRAFT_194119"/>
<sequence>MPTSGVAPVLSRSSRVLPPSARPTLLPRLVSMQEIYHLRRMPVVGKGQSRYHVPSERDMPMKFVKVKAAAVKRQHAGLVVARKRRRTPLPESAASGKLRNDQRPAQEAGLHRTDTLSQAAVHAPSWYGA</sequence>
<keyword evidence="3" id="KW-1185">Reference proteome</keyword>
<evidence type="ECO:0000313" key="3">
    <source>
        <dbReference type="Proteomes" id="UP000011761"/>
    </source>
</evidence>
<evidence type="ECO:0000256" key="1">
    <source>
        <dbReference type="SAM" id="MobiDB-lite"/>
    </source>
</evidence>
<feature type="region of interest" description="Disordered" evidence="1">
    <location>
        <begin position="82"/>
        <end position="115"/>
    </location>
</feature>
<gene>
    <name evidence="2" type="ORF">BAUCODRAFT_194119</name>
</gene>
<reference evidence="2 3" key="1">
    <citation type="journal article" date="2012" name="PLoS Pathog.">
        <title>Diverse lifestyles and strategies of plant pathogenesis encoded in the genomes of eighteen Dothideomycetes fungi.</title>
        <authorList>
            <person name="Ohm R.A."/>
            <person name="Feau N."/>
            <person name="Henrissat B."/>
            <person name="Schoch C.L."/>
            <person name="Horwitz B.A."/>
            <person name="Barry K.W."/>
            <person name="Condon B.J."/>
            <person name="Copeland A.C."/>
            <person name="Dhillon B."/>
            <person name="Glaser F."/>
            <person name="Hesse C.N."/>
            <person name="Kosti I."/>
            <person name="LaButti K."/>
            <person name="Lindquist E.A."/>
            <person name="Lucas S."/>
            <person name="Salamov A.A."/>
            <person name="Bradshaw R.E."/>
            <person name="Ciuffetti L."/>
            <person name="Hamelin R.C."/>
            <person name="Kema G.H.J."/>
            <person name="Lawrence C."/>
            <person name="Scott J.A."/>
            <person name="Spatafora J.W."/>
            <person name="Turgeon B.G."/>
            <person name="de Wit P.J.G.M."/>
            <person name="Zhong S."/>
            <person name="Goodwin S.B."/>
            <person name="Grigoriev I.V."/>
        </authorList>
    </citation>
    <scope>NUCLEOTIDE SEQUENCE [LARGE SCALE GENOMIC DNA]</scope>
    <source>
        <strain evidence="2 3">UAMH 10762</strain>
    </source>
</reference>